<dbReference type="Gene3D" id="1.20.1260.10">
    <property type="match status" value="1"/>
</dbReference>
<dbReference type="InterPro" id="IPR012347">
    <property type="entry name" value="Ferritin-like"/>
</dbReference>
<sequence length="81" mass="9318">MEKIVDTILHFEKGPDISKEGIPIPIGFGEQDIMKETPRLFSDKFMLFYITEMSKDSLTIYSNALSTSSRQDVVDYFKMCV</sequence>
<keyword evidence="2" id="KW-1185">Reference proteome</keyword>
<reference evidence="1" key="1">
    <citation type="submission" date="2019-11" db="EMBL/GenBank/DDBJ databases">
        <authorList>
            <person name="Li J."/>
        </authorList>
    </citation>
    <scope>NUCLEOTIDE SEQUENCE</scope>
    <source>
        <strain evidence="1">B6B</strain>
    </source>
</reference>
<dbReference type="InterPro" id="IPR021617">
    <property type="entry name" value="DUF3231"/>
</dbReference>
<proteinExistence type="predicted"/>
<protein>
    <submittedName>
        <fullName evidence="1">DUF3231 family protein</fullName>
    </submittedName>
</protein>
<organism evidence="1 2">
    <name type="scientific">Aquibacillus halophilus</name>
    <dbReference type="NCBI Taxonomy" id="930132"/>
    <lineage>
        <taxon>Bacteria</taxon>
        <taxon>Bacillati</taxon>
        <taxon>Bacillota</taxon>
        <taxon>Bacilli</taxon>
        <taxon>Bacillales</taxon>
        <taxon>Bacillaceae</taxon>
        <taxon>Aquibacillus</taxon>
    </lineage>
</organism>
<dbReference type="AlphaFoldDB" id="A0A6A8DE70"/>
<evidence type="ECO:0000313" key="2">
    <source>
        <dbReference type="Proteomes" id="UP000799092"/>
    </source>
</evidence>
<gene>
    <name evidence="1" type="ORF">GH741_05205</name>
</gene>
<dbReference type="EMBL" id="WJNG01000003">
    <property type="protein sequence ID" value="MRH42071.1"/>
    <property type="molecule type" value="Genomic_DNA"/>
</dbReference>
<evidence type="ECO:0000313" key="1">
    <source>
        <dbReference type="EMBL" id="MRH42071.1"/>
    </source>
</evidence>
<accession>A0A6A8DE70</accession>
<comment type="caution">
    <text evidence="1">The sequence shown here is derived from an EMBL/GenBank/DDBJ whole genome shotgun (WGS) entry which is preliminary data.</text>
</comment>
<name>A0A6A8DE70_9BACI</name>
<dbReference type="Proteomes" id="UP000799092">
    <property type="component" value="Unassembled WGS sequence"/>
</dbReference>
<dbReference type="Pfam" id="PF11553">
    <property type="entry name" value="DUF3231"/>
    <property type="match status" value="1"/>
</dbReference>